<evidence type="ECO:0000313" key="7">
    <source>
        <dbReference type="Proteomes" id="UP001224775"/>
    </source>
</evidence>
<dbReference type="InterPro" id="IPR029055">
    <property type="entry name" value="Ntn_hydrolases_N"/>
</dbReference>
<keyword evidence="3 6" id="KW-0378">Hydrolase</keyword>
<sequence length="473" mass="52169">MKMKSQFSAVFLFFTTRVDKCFSIVPDTERFSSSIVASDAELLSGRLSRPQHSRDEITRSYIDRDPIYFDDEFGSADNEENLDILHHDPLSQFYNRHHDNNIEQWQSPLERISPLPSSLNSKGESSPTLHAGSPFVINSGWQHSHQIDVHRQQHDNDNQQQQQSQYKLKTRSTGTTIAALLANNSTVLILAADTRATDDSTVADKRCEKLHTLAKNVWCAGAGTSADVEAMVRRVKFTFWKRGVLNGQNVGIGNMGSSNSGSRGKSTTQLSSSEDNDVPIASVMAILHYLRTQLQKTRGALGVNLLVGGYEYGLQRAYLAAVHPHGSMDVVTYAALGSGGLAATGVLESRYPQLGCSECTIEEGIRLAVDAVKAGIDNDLGSGSQVDVCVISADGVMYRRAIVKEEELEWIDDNDSWYDAARKEKEIDRSIVSGVNGFGNLPFSIQSKKIVVGGRIEAEREQREWLDGVLRAE</sequence>
<accession>A0AAD8YE09</accession>
<dbReference type="GO" id="GO:0051603">
    <property type="term" value="P:proteolysis involved in protein catabolic process"/>
    <property type="evidence" value="ECO:0007669"/>
    <property type="project" value="InterPro"/>
</dbReference>
<keyword evidence="1" id="KW-0645">Protease</keyword>
<feature type="compositionally biased region" description="Basic and acidic residues" evidence="5">
    <location>
        <begin position="147"/>
        <end position="157"/>
    </location>
</feature>
<organism evidence="6 7">
    <name type="scientific">Skeletonema marinoi</name>
    <dbReference type="NCBI Taxonomy" id="267567"/>
    <lineage>
        <taxon>Eukaryota</taxon>
        <taxon>Sar</taxon>
        <taxon>Stramenopiles</taxon>
        <taxon>Ochrophyta</taxon>
        <taxon>Bacillariophyta</taxon>
        <taxon>Coscinodiscophyceae</taxon>
        <taxon>Thalassiosirophycidae</taxon>
        <taxon>Thalassiosirales</taxon>
        <taxon>Skeletonemataceae</taxon>
        <taxon>Skeletonema</taxon>
        <taxon>Skeletonema marinoi-dohrnii complex</taxon>
    </lineage>
</organism>
<dbReference type="InterPro" id="IPR001353">
    <property type="entry name" value="Proteasome_sua/b"/>
</dbReference>
<dbReference type="GO" id="GO:0005737">
    <property type="term" value="C:cytoplasm"/>
    <property type="evidence" value="ECO:0007669"/>
    <property type="project" value="TreeGrafter"/>
</dbReference>
<feature type="region of interest" description="Disordered" evidence="5">
    <location>
        <begin position="113"/>
        <end position="135"/>
    </location>
</feature>
<keyword evidence="2" id="KW-0888">Threonine protease</keyword>
<protein>
    <submittedName>
        <fullName evidence="6">Proteasome subunit beta type-7</fullName>
        <ecNumber evidence="6">3.4.25.1</ecNumber>
    </submittedName>
</protein>
<dbReference type="InterPro" id="IPR023333">
    <property type="entry name" value="Proteasome_suB-type"/>
</dbReference>
<feature type="compositionally biased region" description="Low complexity" evidence="5">
    <location>
        <begin position="251"/>
        <end position="266"/>
    </location>
</feature>
<evidence type="ECO:0000256" key="5">
    <source>
        <dbReference type="SAM" id="MobiDB-lite"/>
    </source>
</evidence>
<evidence type="ECO:0000256" key="1">
    <source>
        <dbReference type="ARBA" id="ARBA00022670"/>
    </source>
</evidence>
<dbReference type="EMBL" id="JATAAI010000009">
    <property type="protein sequence ID" value="KAK1743285.1"/>
    <property type="molecule type" value="Genomic_DNA"/>
</dbReference>
<dbReference type="Proteomes" id="UP001224775">
    <property type="component" value="Unassembled WGS sequence"/>
</dbReference>
<comment type="caution">
    <text evidence="6">The sequence shown here is derived from an EMBL/GenBank/DDBJ whole genome shotgun (WGS) entry which is preliminary data.</text>
</comment>
<keyword evidence="7" id="KW-1185">Reference proteome</keyword>
<evidence type="ECO:0000256" key="4">
    <source>
        <dbReference type="ARBA" id="ARBA00023242"/>
    </source>
</evidence>
<dbReference type="GO" id="GO:0005839">
    <property type="term" value="C:proteasome core complex"/>
    <property type="evidence" value="ECO:0007669"/>
    <property type="project" value="InterPro"/>
</dbReference>
<reference evidence="6" key="1">
    <citation type="submission" date="2023-06" db="EMBL/GenBank/DDBJ databases">
        <title>Survivors Of The Sea: Transcriptome response of Skeletonema marinoi to long-term dormancy.</title>
        <authorList>
            <person name="Pinder M.I.M."/>
            <person name="Kourtchenko O."/>
            <person name="Robertson E.K."/>
            <person name="Larsson T."/>
            <person name="Maumus F."/>
            <person name="Osuna-Cruz C.M."/>
            <person name="Vancaester E."/>
            <person name="Stenow R."/>
            <person name="Vandepoele K."/>
            <person name="Ploug H."/>
            <person name="Bruchert V."/>
            <person name="Godhe A."/>
            <person name="Topel M."/>
        </authorList>
    </citation>
    <scope>NUCLEOTIDE SEQUENCE</scope>
    <source>
        <strain evidence="6">R05AC</strain>
    </source>
</reference>
<dbReference type="SUPFAM" id="SSF56235">
    <property type="entry name" value="N-terminal nucleophile aminohydrolases (Ntn hydrolases)"/>
    <property type="match status" value="1"/>
</dbReference>
<dbReference type="EC" id="3.4.25.1" evidence="6"/>
<name>A0AAD8YE09_9STRA</name>
<feature type="compositionally biased region" description="Polar residues" evidence="5">
    <location>
        <begin position="115"/>
        <end position="128"/>
    </location>
</feature>
<feature type="region of interest" description="Disordered" evidence="5">
    <location>
        <begin position="251"/>
        <end position="274"/>
    </location>
</feature>
<proteinExistence type="predicted"/>
<dbReference type="PANTHER" id="PTHR32194:SF4">
    <property type="entry name" value="PROTEASOME SUBUNIT BETA TYPE-7"/>
    <property type="match status" value="1"/>
</dbReference>
<keyword evidence="6" id="KW-0647">Proteasome</keyword>
<evidence type="ECO:0000256" key="2">
    <source>
        <dbReference type="ARBA" id="ARBA00022698"/>
    </source>
</evidence>
<evidence type="ECO:0000256" key="3">
    <source>
        <dbReference type="ARBA" id="ARBA00022801"/>
    </source>
</evidence>
<gene>
    <name evidence="6" type="ORF">QTG54_005906</name>
</gene>
<keyword evidence="4" id="KW-0539">Nucleus</keyword>
<dbReference type="GO" id="GO:0004298">
    <property type="term" value="F:threonine-type endopeptidase activity"/>
    <property type="evidence" value="ECO:0007669"/>
    <property type="project" value="UniProtKB-KW"/>
</dbReference>
<dbReference type="Gene3D" id="3.60.20.10">
    <property type="entry name" value="Glutamine Phosphoribosylpyrophosphate, subunit 1, domain 1"/>
    <property type="match status" value="1"/>
</dbReference>
<dbReference type="AlphaFoldDB" id="A0AAD8YE09"/>
<dbReference type="Pfam" id="PF00227">
    <property type="entry name" value="Proteasome"/>
    <property type="match status" value="2"/>
</dbReference>
<feature type="region of interest" description="Disordered" evidence="5">
    <location>
        <begin position="147"/>
        <end position="169"/>
    </location>
</feature>
<dbReference type="PANTHER" id="PTHR32194">
    <property type="entry name" value="METALLOPROTEASE TLDD"/>
    <property type="match status" value="1"/>
</dbReference>
<evidence type="ECO:0000313" key="6">
    <source>
        <dbReference type="EMBL" id="KAK1743285.1"/>
    </source>
</evidence>